<keyword evidence="2" id="KW-1133">Transmembrane helix</keyword>
<evidence type="ECO:0000256" key="2">
    <source>
        <dbReference type="SAM" id="Phobius"/>
    </source>
</evidence>
<sequence length="256" mass="29533">MSSLAMTAQSIENSDYSNNHIINRKRQTNNKTQKRTPTSFSDIDHSKVQNVLNSIHRNLIDDNGENLGDYKPGAISAPVNASYTPINPLAPPASMRQKQEQDQGQKEGMTNYDYNADDVDNYSSKYVPQPTQNDGTDLQDLQSVHMNNEQVKRYFKNMLPSFQPQNLRDPNITQNQNQNQNRDHIQPPNYQPHNYNQSSDTNQVLLEKLNYMINLLEEQQDERTNNVTEEVILYSFLGIFIIFVVDGFARVTRYTR</sequence>
<protein>
    <submittedName>
        <fullName evidence="3">Uncharacterized protein</fullName>
    </submittedName>
</protein>
<feature type="region of interest" description="Disordered" evidence="1">
    <location>
        <begin position="82"/>
        <end position="113"/>
    </location>
</feature>
<organism evidence="3">
    <name type="scientific">viral metagenome</name>
    <dbReference type="NCBI Taxonomy" id="1070528"/>
    <lineage>
        <taxon>unclassified sequences</taxon>
        <taxon>metagenomes</taxon>
        <taxon>organismal metagenomes</taxon>
    </lineage>
</organism>
<keyword evidence="2" id="KW-0472">Membrane</keyword>
<accession>A0A6C0I8T1</accession>
<dbReference type="AlphaFoldDB" id="A0A6C0I8T1"/>
<reference evidence="3" key="1">
    <citation type="journal article" date="2020" name="Nature">
        <title>Giant virus diversity and host interactions through global metagenomics.</title>
        <authorList>
            <person name="Schulz F."/>
            <person name="Roux S."/>
            <person name="Paez-Espino D."/>
            <person name="Jungbluth S."/>
            <person name="Walsh D.A."/>
            <person name="Denef V.J."/>
            <person name="McMahon K.D."/>
            <person name="Konstantinidis K.T."/>
            <person name="Eloe-Fadrosh E.A."/>
            <person name="Kyrpides N.C."/>
            <person name="Woyke T."/>
        </authorList>
    </citation>
    <scope>NUCLEOTIDE SEQUENCE</scope>
    <source>
        <strain evidence="3">GVMAG-M-3300023184-51</strain>
    </source>
</reference>
<name>A0A6C0I8T1_9ZZZZ</name>
<dbReference type="EMBL" id="MN740118">
    <property type="protein sequence ID" value="QHT88473.1"/>
    <property type="molecule type" value="Genomic_DNA"/>
</dbReference>
<feature type="compositionally biased region" description="Polar residues" evidence="1">
    <location>
        <begin position="162"/>
        <end position="173"/>
    </location>
</feature>
<keyword evidence="2" id="KW-0812">Transmembrane</keyword>
<evidence type="ECO:0000256" key="1">
    <source>
        <dbReference type="SAM" id="MobiDB-lite"/>
    </source>
</evidence>
<evidence type="ECO:0000313" key="3">
    <source>
        <dbReference type="EMBL" id="QHT88473.1"/>
    </source>
</evidence>
<feature type="region of interest" description="Disordered" evidence="1">
    <location>
        <begin position="16"/>
        <end position="41"/>
    </location>
</feature>
<proteinExistence type="predicted"/>
<feature type="compositionally biased region" description="Basic residues" evidence="1">
    <location>
        <begin position="22"/>
        <end position="34"/>
    </location>
</feature>
<feature type="transmembrane region" description="Helical" evidence="2">
    <location>
        <begin position="231"/>
        <end position="249"/>
    </location>
</feature>
<feature type="region of interest" description="Disordered" evidence="1">
    <location>
        <begin position="162"/>
        <end position="198"/>
    </location>
</feature>